<evidence type="ECO:0000256" key="5">
    <source>
        <dbReference type="ARBA" id="ARBA00022801"/>
    </source>
</evidence>
<reference evidence="9 11" key="1">
    <citation type="submission" date="2024-02" db="EMBL/GenBank/DDBJ databases">
        <authorList>
            <person name="Chen Y."/>
            <person name="Shah S."/>
            <person name="Dougan E. K."/>
            <person name="Thang M."/>
            <person name="Chan C."/>
        </authorList>
    </citation>
    <scope>NUCLEOTIDE SEQUENCE [LARGE SCALE GENOMIC DNA]</scope>
</reference>
<evidence type="ECO:0000256" key="4">
    <source>
        <dbReference type="ARBA" id="ARBA00022786"/>
    </source>
</evidence>
<dbReference type="InterPro" id="IPR051346">
    <property type="entry name" value="OTU_Deubiquitinase"/>
</dbReference>
<feature type="domain" description="DUF3645" evidence="8">
    <location>
        <begin position="18"/>
        <end position="49"/>
    </location>
</feature>
<keyword evidence="5" id="KW-0378">Hydrolase</keyword>
<dbReference type="EC" id="3.4.19.12" evidence="2"/>
<feature type="region of interest" description="Disordered" evidence="7">
    <location>
        <begin position="280"/>
        <end position="301"/>
    </location>
</feature>
<evidence type="ECO:0000313" key="9">
    <source>
        <dbReference type="EMBL" id="CAK8991877.1"/>
    </source>
</evidence>
<keyword evidence="4" id="KW-0833">Ubl conjugation pathway</keyword>
<comment type="caution">
    <text evidence="9">The sequence shown here is derived from an EMBL/GenBank/DDBJ whole genome shotgun (WGS) entry which is preliminary data.</text>
</comment>
<evidence type="ECO:0000256" key="6">
    <source>
        <dbReference type="ARBA" id="ARBA00022807"/>
    </source>
</evidence>
<organism evidence="9 11">
    <name type="scientific">Durusdinium trenchii</name>
    <dbReference type="NCBI Taxonomy" id="1381693"/>
    <lineage>
        <taxon>Eukaryota</taxon>
        <taxon>Sar</taxon>
        <taxon>Alveolata</taxon>
        <taxon>Dinophyceae</taxon>
        <taxon>Suessiales</taxon>
        <taxon>Symbiodiniaceae</taxon>
        <taxon>Durusdinium</taxon>
    </lineage>
</organism>
<evidence type="ECO:0000259" key="8">
    <source>
        <dbReference type="Pfam" id="PF12359"/>
    </source>
</evidence>
<dbReference type="Proteomes" id="UP001642484">
    <property type="component" value="Unassembled WGS sequence"/>
</dbReference>
<keyword evidence="11" id="KW-1185">Reference proteome</keyword>
<evidence type="ECO:0000313" key="10">
    <source>
        <dbReference type="EMBL" id="CAK8993924.1"/>
    </source>
</evidence>
<name>A0ABP0HQ67_9DINO</name>
<gene>
    <name evidence="9" type="ORF">CCMP2556_LOCUS2636</name>
    <name evidence="10" type="ORF">CCMP2556_LOCUS3441</name>
</gene>
<proteinExistence type="predicted"/>
<evidence type="ECO:0000313" key="11">
    <source>
        <dbReference type="Proteomes" id="UP001642484"/>
    </source>
</evidence>
<dbReference type="EMBL" id="CAXAMN010001003">
    <property type="protein sequence ID" value="CAK8991877.1"/>
    <property type="molecule type" value="Genomic_DNA"/>
</dbReference>
<evidence type="ECO:0000256" key="2">
    <source>
        <dbReference type="ARBA" id="ARBA00012759"/>
    </source>
</evidence>
<evidence type="ECO:0000256" key="3">
    <source>
        <dbReference type="ARBA" id="ARBA00022670"/>
    </source>
</evidence>
<accession>A0ABP0HQ67</accession>
<sequence>MTTEDLSRALETDPNMPLSRGKLAIPFIGKDVPSPTNEFAHPDIVIGLTILGYRYEQLRLTDVDEVMVRLLNDVRKEPGRQQDAKRPKMTEAERRKHFVFRPPEAVPKALASQDRPSAVLYRHWVTDAGGFLCVRMPKLEKAGLRTGTPDVRNEDGFVEFALCLYVEEEKVFSRAALPACARCTGLFQDIFQLLKSSTAVIQWYLEQLVFPKYMRFQSKKLSASGQELGAEMLFARPGLQTVAGCQNGLSKDLSFLFERTCDCFLGDWGSFGVEGPKGSNFSSSHASRAPHLSCGQADGRSEPSNCVLVGERLVFYNVALE</sequence>
<dbReference type="EMBL" id="CAXAMN010001337">
    <property type="protein sequence ID" value="CAK8993924.1"/>
    <property type="molecule type" value="Genomic_DNA"/>
</dbReference>
<dbReference type="PANTHER" id="PTHR13367">
    <property type="entry name" value="UBIQUITIN THIOESTERASE"/>
    <property type="match status" value="1"/>
</dbReference>
<keyword evidence="6" id="KW-0788">Thiol protease</keyword>
<dbReference type="PANTHER" id="PTHR13367:SF28">
    <property type="entry name" value="UBIQUITIN THIOESTERASE ZRANB1"/>
    <property type="match status" value="1"/>
</dbReference>
<protein>
    <recommendedName>
        <fullName evidence="2">ubiquitinyl hydrolase 1</fullName>
        <ecNumber evidence="2">3.4.19.12</ecNumber>
    </recommendedName>
</protein>
<dbReference type="InterPro" id="IPR022105">
    <property type="entry name" value="DUF3645"/>
</dbReference>
<keyword evidence="3" id="KW-0645">Protease</keyword>
<comment type="catalytic activity">
    <reaction evidence="1">
        <text>Thiol-dependent hydrolysis of ester, thioester, amide, peptide and isopeptide bonds formed by the C-terminal Gly of ubiquitin (a 76-residue protein attached to proteins as an intracellular targeting signal).</text>
        <dbReference type="EC" id="3.4.19.12"/>
    </reaction>
</comment>
<evidence type="ECO:0000256" key="1">
    <source>
        <dbReference type="ARBA" id="ARBA00000707"/>
    </source>
</evidence>
<evidence type="ECO:0000256" key="7">
    <source>
        <dbReference type="SAM" id="MobiDB-lite"/>
    </source>
</evidence>
<dbReference type="Pfam" id="PF12359">
    <property type="entry name" value="DUF3645"/>
    <property type="match status" value="1"/>
</dbReference>